<dbReference type="AlphaFoldDB" id="A0A415DYV4"/>
<name>A0A415DYV4_9FIRM</name>
<reference evidence="1 2" key="1">
    <citation type="submission" date="2018-08" db="EMBL/GenBank/DDBJ databases">
        <title>A genome reference for cultivated species of the human gut microbiota.</title>
        <authorList>
            <person name="Zou Y."/>
            <person name="Xue W."/>
            <person name="Luo G."/>
        </authorList>
    </citation>
    <scope>NUCLEOTIDE SEQUENCE [LARGE SCALE GENOMIC DNA]</scope>
    <source>
        <strain evidence="1 2">AM07-24</strain>
    </source>
</reference>
<dbReference type="Proteomes" id="UP000284841">
    <property type="component" value="Unassembled WGS sequence"/>
</dbReference>
<dbReference type="STRING" id="1776384.GCA_900086585_01714"/>
<keyword evidence="2" id="KW-1185">Reference proteome</keyword>
<accession>A0A415DYV4</accession>
<evidence type="ECO:0000313" key="1">
    <source>
        <dbReference type="EMBL" id="RHJ86035.1"/>
    </source>
</evidence>
<comment type="caution">
    <text evidence="1">The sequence shown here is derived from an EMBL/GenBank/DDBJ whole genome shotgun (WGS) entry which is preliminary data.</text>
</comment>
<protein>
    <submittedName>
        <fullName evidence="1">Ribonuclease Z</fullName>
    </submittedName>
</protein>
<gene>
    <name evidence="1" type="ORF">DW099_14450</name>
</gene>
<evidence type="ECO:0000313" key="2">
    <source>
        <dbReference type="Proteomes" id="UP000284841"/>
    </source>
</evidence>
<dbReference type="RefSeq" id="WP_118336162.1">
    <property type="nucleotide sequence ID" value="NZ_AP025567.1"/>
</dbReference>
<dbReference type="EMBL" id="QRMS01000004">
    <property type="protein sequence ID" value="RHJ86035.1"/>
    <property type="molecule type" value="Genomic_DNA"/>
</dbReference>
<sequence length="137" mass="16034">MIIMICLDDRGGMLFNKRRQSQDVLLRQQILTETAGGRLWMNSYSAKQFAEESAANIVVDEAFMDKARPGDFCFIENVAPSAYEDKIEKIILYRWNRTYPGDLYFDIPLEEHGWKLIETDDFAGRSHEKITKEVYER</sequence>
<organism evidence="1 2">
    <name type="scientific">Emergencia timonensis</name>
    <dbReference type="NCBI Taxonomy" id="1776384"/>
    <lineage>
        <taxon>Bacteria</taxon>
        <taxon>Bacillati</taxon>
        <taxon>Bacillota</taxon>
        <taxon>Clostridia</taxon>
        <taxon>Peptostreptococcales</taxon>
        <taxon>Anaerovoracaceae</taxon>
        <taxon>Emergencia</taxon>
    </lineage>
</organism>
<dbReference type="OrthoDB" id="1851235at2"/>
<proteinExistence type="predicted"/>